<gene>
    <name evidence="2" type="ORF">DUNSADRAFT_11971</name>
</gene>
<comment type="caution">
    <text evidence="2">The sequence shown here is derived from an EMBL/GenBank/DDBJ whole genome shotgun (WGS) entry which is preliminary data.</text>
</comment>
<proteinExistence type="predicted"/>
<evidence type="ECO:0000313" key="2">
    <source>
        <dbReference type="EMBL" id="KAF5832214.1"/>
    </source>
</evidence>
<accession>A0ABQ7GC75</accession>
<feature type="compositionally biased region" description="Low complexity" evidence="1">
    <location>
        <begin position="272"/>
        <end position="287"/>
    </location>
</feature>
<keyword evidence="3" id="KW-1185">Reference proteome</keyword>
<feature type="region of interest" description="Disordered" evidence="1">
    <location>
        <begin position="256"/>
        <end position="426"/>
    </location>
</feature>
<feature type="region of interest" description="Disordered" evidence="1">
    <location>
        <begin position="189"/>
        <end position="223"/>
    </location>
</feature>
<feature type="compositionally biased region" description="Polar residues" evidence="1">
    <location>
        <begin position="305"/>
        <end position="315"/>
    </location>
</feature>
<dbReference type="EMBL" id="MU069889">
    <property type="protein sequence ID" value="KAF5832214.1"/>
    <property type="molecule type" value="Genomic_DNA"/>
</dbReference>
<feature type="compositionally biased region" description="Low complexity" evidence="1">
    <location>
        <begin position="316"/>
        <end position="362"/>
    </location>
</feature>
<evidence type="ECO:0000313" key="3">
    <source>
        <dbReference type="Proteomes" id="UP000815325"/>
    </source>
</evidence>
<sequence length="426" mass="46470">MDLSTYNFHAAMAVEGQELQEDRVMACMSCTQEEAQSSYRVHFYITDGAHALSWAVGFDVLDQYCLGRSLTNPGDPPRQILGCLEQALISNSCRLKLEGGSFEHPVQAAVVSRVQVPGFPRPIPIRLPTEEGEYLVPHPAELQRHENLRMMVRLCDSEASAKRENVNLRQEVQRLQLRLEQQEQANREIMRQRAEEEEQHARAGPRANLKRPLQSRSGGGGAPAVKLQRLASSQQAAPLTGSQSASQQDAVPFLHPTSAAVSGGPAQGTQGGSQPQQEQWQQNQQSQEILLHEGVQHQASQQQQGPNLGSSSQPGLASQPLDLPSSQQPLLFTSSQAAPPLLPHTAAPSSQPAPQAMSSSQPLINSQGMHALPPSQHLTQLSQQEQHREPASPVQQHAQPHGRGRGRYIPPSRGRRGKPLFGPKSG</sequence>
<name>A0ABQ7GC75_DUNSA</name>
<protein>
    <submittedName>
        <fullName evidence="2">Uncharacterized protein</fullName>
    </submittedName>
</protein>
<dbReference type="Proteomes" id="UP000815325">
    <property type="component" value="Unassembled WGS sequence"/>
</dbReference>
<reference evidence="2" key="1">
    <citation type="submission" date="2017-08" db="EMBL/GenBank/DDBJ databases">
        <authorList>
            <person name="Polle J.E."/>
            <person name="Barry K."/>
            <person name="Cushman J."/>
            <person name="Schmutz J."/>
            <person name="Tran D."/>
            <person name="Hathwaick L.T."/>
            <person name="Yim W.C."/>
            <person name="Jenkins J."/>
            <person name="Mckie-Krisberg Z.M."/>
            <person name="Prochnik S."/>
            <person name="Lindquist E."/>
            <person name="Dockter R.B."/>
            <person name="Adam C."/>
            <person name="Molina H."/>
            <person name="Bunkerborg J."/>
            <person name="Jin E."/>
            <person name="Buchheim M."/>
            <person name="Magnuson J."/>
        </authorList>
    </citation>
    <scope>NUCLEOTIDE SEQUENCE</scope>
    <source>
        <strain evidence="2">CCAP 19/18</strain>
    </source>
</reference>
<evidence type="ECO:0000256" key="1">
    <source>
        <dbReference type="SAM" id="MobiDB-lite"/>
    </source>
</evidence>
<organism evidence="2 3">
    <name type="scientific">Dunaliella salina</name>
    <name type="common">Green alga</name>
    <name type="synonym">Protococcus salinus</name>
    <dbReference type="NCBI Taxonomy" id="3046"/>
    <lineage>
        <taxon>Eukaryota</taxon>
        <taxon>Viridiplantae</taxon>
        <taxon>Chlorophyta</taxon>
        <taxon>core chlorophytes</taxon>
        <taxon>Chlorophyceae</taxon>
        <taxon>CS clade</taxon>
        <taxon>Chlamydomonadales</taxon>
        <taxon>Dunaliellaceae</taxon>
        <taxon>Dunaliella</taxon>
    </lineage>
</organism>